<accession>A0A2R3ZA99</accession>
<evidence type="ECO:0000313" key="2">
    <source>
        <dbReference type="Proteomes" id="UP000241507"/>
    </source>
</evidence>
<organism evidence="1 2">
    <name type="scientific">Christiangramia fulva</name>
    <dbReference type="NCBI Taxonomy" id="2126553"/>
    <lineage>
        <taxon>Bacteria</taxon>
        <taxon>Pseudomonadati</taxon>
        <taxon>Bacteroidota</taxon>
        <taxon>Flavobacteriia</taxon>
        <taxon>Flavobacteriales</taxon>
        <taxon>Flavobacteriaceae</taxon>
        <taxon>Christiangramia</taxon>
    </lineage>
</organism>
<proteinExistence type="predicted"/>
<protein>
    <submittedName>
        <fullName evidence="1">Uncharacterized protein</fullName>
    </submittedName>
</protein>
<dbReference type="AlphaFoldDB" id="A0A2R3ZA99"/>
<dbReference type="EMBL" id="CP028136">
    <property type="protein sequence ID" value="AVR47218.1"/>
    <property type="molecule type" value="Genomic_DNA"/>
</dbReference>
<dbReference type="KEGG" id="grs:C7S20_19265"/>
<evidence type="ECO:0000313" key="1">
    <source>
        <dbReference type="EMBL" id="AVR47218.1"/>
    </source>
</evidence>
<reference evidence="2" key="1">
    <citation type="submission" date="2018-03" db="EMBL/GenBank/DDBJ databases">
        <title>Gramella fulva sp. nov., isolated from a dry surface of tidal flat.</title>
        <authorList>
            <person name="Hwang S.H."/>
            <person name="Hwang W.M."/>
            <person name="Kang K."/>
            <person name="Ahn T.-Y."/>
        </authorList>
    </citation>
    <scope>NUCLEOTIDE SEQUENCE [LARGE SCALE GENOMIC DNA]</scope>
    <source>
        <strain evidence="2">SH35</strain>
    </source>
</reference>
<keyword evidence="2" id="KW-1185">Reference proteome</keyword>
<dbReference type="Proteomes" id="UP000241507">
    <property type="component" value="Chromosome"/>
</dbReference>
<gene>
    <name evidence="1" type="ORF">C7S20_19265</name>
</gene>
<name>A0A2R3ZA99_9FLAO</name>
<sequence>MAPIFAHLPAIAIWIEDEYKKAVTREDLFELVYKWLDKAEVSTNTIREQSYTICAHFLYSVLTNRNYATKQFQSY</sequence>